<comment type="subcellular location">
    <subcellularLocation>
        <location evidence="1">Membrane</location>
        <topology evidence="1">Multi-pass membrane protein</topology>
    </subcellularLocation>
</comment>
<proteinExistence type="inferred from homology"/>
<protein>
    <submittedName>
        <fullName evidence="8">Permease</fullName>
    </submittedName>
</protein>
<dbReference type="Pfam" id="PF00892">
    <property type="entry name" value="EamA"/>
    <property type="match status" value="2"/>
</dbReference>
<dbReference type="InterPro" id="IPR037185">
    <property type="entry name" value="EmrE-like"/>
</dbReference>
<comment type="caution">
    <text evidence="8">The sequence shown here is derived from an EMBL/GenBank/DDBJ whole genome shotgun (WGS) entry which is preliminary data.</text>
</comment>
<dbReference type="SUPFAM" id="SSF103481">
    <property type="entry name" value="Multidrug resistance efflux transporter EmrE"/>
    <property type="match status" value="2"/>
</dbReference>
<name>A0A1E3LS34_9SPHN</name>
<organism evidence="8 9">
    <name type="scientific">Sphingomonas turrisvirgatae</name>
    <dbReference type="NCBI Taxonomy" id="1888892"/>
    <lineage>
        <taxon>Bacteria</taxon>
        <taxon>Pseudomonadati</taxon>
        <taxon>Pseudomonadota</taxon>
        <taxon>Alphaproteobacteria</taxon>
        <taxon>Sphingomonadales</taxon>
        <taxon>Sphingomonadaceae</taxon>
        <taxon>Sphingomonas</taxon>
    </lineage>
</organism>
<dbReference type="Proteomes" id="UP000094487">
    <property type="component" value="Unassembled WGS sequence"/>
</dbReference>
<evidence type="ECO:0000256" key="2">
    <source>
        <dbReference type="ARBA" id="ARBA00009853"/>
    </source>
</evidence>
<evidence type="ECO:0000313" key="9">
    <source>
        <dbReference type="Proteomes" id="UP000094487"/>
    </source>
</evidence>
<feature type="transmembrane region" description="Helical" evidence="6">
    <location>
        <begin position="28"/>
        <end position="54"/>
    </location>
</feature>
<feature type="transmembrane region" description="Helical" evidence="6">
    <location>
        <begin position="238"/>
        <end position="256"/>
    </location>
</feature>
<comment type="similarity">
    <text evidence="2">Belongs to the drug/metabolite transporter (DMT) superfamily. 10 TMS drug/metabolite exporter (DME) (TC 2.A.7.3) family.</text>
</comment>
<feature type="transmembrane region" description="Helical" evidence="6">
    <location>
        <begin position="262"/>
        <end position="281"/>
    </location>
</feature>
<dbReference type="EMBL" id="MDDS01000063">
    <property type="protein sequence ID" value="ODP36558.1"/>
    <property type="molecule type" value="Genomic_DNA"/>
</dbReference>
<feature type="transmembrane region" description="Helical" evidence="6">
    <location>
        <begin position="150"/>
        <end position="170"/>
    </location>
</feature>
<keyword evidence="4 6" id="KW-1133">Transmembrane helix</keyword>
<keyword evidence="3 6" id="KW-0812">Transmembrane</keyword>
<evidence type="ECO:0000313" key="8">
    <source>
        <dbReference type="EMBL" id="ODP36558.1"/>
    </source>
</evidence>
<dbReference type="GO" id="GO:0016020">
    <property type="term" value="C:membrane"/>
    <property type="evidence" value="ECO:0007669"/>
    <property type="project" value="UniProtKB-SubCell"/>
</dbReference>
<dbReference type="PANTHER" id="PTHR22911:SF6">
    <property type="entry name" value="SOLUTE CARRIER FAMILY 35 MEMBER G1"/>
    <property type="match status" value="1"/>
</dbReference>
<evidence type="ECO:0000256" key="5">
    <source>
        <dbReference type="ARBA" id="ARBA00023136"/>
    </source>
</evidence>
<keyword evidence="9" id="KW-1185">Reference proteome</keyword>
<evidence type="ECO:0000259" key="7">
    <source>
        <dbReference type="Pfam" id="PF00892"/>
    </source>
</evidence>
<feature type="domain" description="EamA" evidence="7">
    <location>
        <begin position="10"/>
        <end position="137"/>
    </location>
</feature>
<feature type="transmembrane region" description="Helical" evidence="6">
    <location>
        <begin position="121"/>
        <end position="138"/>
    </location>
</feature>
<dbReference type="AlphaFoldDB" id="A0A1E3LS34"/>
<reference evidence="8 9" key="1">
    <citation type="submission" date="2016-08" db="EMBL/GenBank/DDBJ databases">
        <title>Draft genome of the agarase producing Sphingomonas sp. MCT13.</title>
        <authorList>
            <person name="D'Andrea M.M."/>
            <person name="Rossolini G.M."/>
            <person name="Thaller M.C."/>
        </authorList>
    </citation>
    <scope>NUCLEOTIDE SEQUENCE [LARGE SCALE GENOMIC DNA]</scope>
    <source>
        <strain evidence="8 9">MCT13</strain>
    </source>
</reference>
<feature type="domain" description="EamA" evidence="7">
    <location>
        <begin position="151"/>
        <end position="280"/>
    </location>
</feature>
<dbReference type="STRING" id="1888892.BFL28_19860"/>
<dbReference type="Gene3D" id="1.10.3730.20">
    <property type="match status" value="1"/>
</dbReference>
<dbReference type="PANTHER" id="PTHR22911">
    <property type="entry name" value="ACYL-MALONYL CONDENSING ENZYME-RELATED"/>
    <property type="match status" value="1"/>
</dbReference>
<evidence type="ECO:0000256" key="4">
    <source>
        <dbReference type="ARBA" id="ARBA00022989"/>
    </source>
</evidence>
<feature type="transmembrane region" description="Helical" evidence="6">
    <location>
        <begin position="66"/>
        <end position="87"/>
    </location>
</feature>
<feature type="transmembrane region" description="Helical" evidence="6">
    <location>
        <begin position="93"/>
        <end position="114"/>
    </location>
</feature>
<feature type="transmembrane region" description="Helical" evidence="6">
    <location>
        <begin position="210"/>
        <end position="231"/>
    </location>
</feature>
<sequence length="297" mass="31474">MTAPLTAFAVASLGIAIFSSMDAVMKGLVIALGAYSALMWRMLAGVAISAIPYAASKPRWPAPTVLRIHIVRGIVSAAMAFLFFWGLGRVPMAQAIALSFIAPIIALFLAAAILKEAITRATIIATAMAFAGVLVILYGQSQARLGHDAFLGALAILASAVCYAWNIILMRQQSLLASATEVAFFQSAIVALIYLGFAPVFLTALPLDHAPAILLAALLATASLFLLSWAYRRAEASYLAPTEYTGFLWATLWGWVVFAERVSFFTLAGAALIVGGCILAARRRDHAPAADTEAQLP</sequence>
<accession>A0A1E3LS34</accession>
<keyword evidence="5 6" id="KW-0472">Membrane</keyword>
<evidence type="ECO:0000256" key="6">
    <source>
        <dbReference type="SAM" id="Phobius"/>
    </source>
</evidence>
<feature type="transmembrane region" description="Helical" evidence="6">
    <location>
        <begin position="182"/>
        <end position="204"/>
    </location>
</feature>
<evidence type="ECO:0000256" key="1">
    <source>
        <dbReference type="ARBA" id="ARBA00004141"/>
    </source>
</evidence>
<evidence type="ECO:0000256" key="3">
    <source>
        <dbReference type="ARBA" id="ARBA00022692"/>
    </source>
</evidence>
<dbReference type="InterPro" id="IPR000620">
    <property type="entry name" value="EamA_dom"/>
</dbReference>
<gene>
    <name evidence="8" type="ORF">BFL28_19860</name>
</gene>